<feature type="signal peptide" evidence="1">
    <location>
        <begin position="1"/>
        <end position="19"/>
    </location>
</feature>
<accession>A0AAV2GWS3</accession>
<dbReference type="AlphaFoldDB" id="A0AAV2GWS3"/>
<reference evidence="2 3" key="1">
    <citation type="submission" date="2024-04" db="EMBL/GenBank/DDBJ databases">
        <authorList>
            <consortium name="Genoscope - CEA"/>
            <person name="William W."/>
        </authorList>
    </citation>
    <scope>NUCLEOTIDE SEQUENCE [LARGE SCALE GENOMIC DNA]</scope>
</reference>
<evidence type="ECO:0000313" key="3">
    <source>
        <dbReference type="Proteomes" id="UP001497497"/>
    </source>
</evidence>
<comment type="caution">
    <text evidence="2">The sequence shown here is derived from an EMBL/GenBank/DDBJ whole genome shotgun (WGS) entry which is preliminary data.</text>
</comment>
<sequence>MMKTLAAAFLVFICYEVQAVELHTVLQKRDASSYDAYYDFKTSSFTDHPNVVRVEDFCGTDCSTRGVLKITLPQDDASKRRVVLDMEFENPTGWTFNLGDSSTNNGYAGDSSSQSRDAEVHGNTNSLLGYLSDNGGSGQAFNIPNLYSNHLTLLVGDEILVWTADQDPTKTNFFSSPGWYALNGQPDYEGPVNYDLYLGINKVISGGNYNGRVGSGLCRVGIKFLPAV</sequence>
<gene>
    <name evidence="2" type="ORF">GSLYS_00000077001</name>
</gene>
<keyword evidence="3" id="KW-1185">Reference proteome</keyword>
<dbReference type="EMBL" id="CAXITT010000001">
    <property type="protein sequence ID" value="CAL1525900.1"/>
    <property type="molecule type" value="Genomic_DNA"/>
</dbReference>
<proteinExistence type="predicted"/>
<organism evidence="2 3">
    <name type="scientific">Lymnaea stagnalis</name>
    <name type="common">Great pond snail</name>
    <name type="synonym">Helix stagnalis</name>
    <dbReference type="NCBI Taxonomy" id="6523"/>
    <lineage>
        <taxon>Eukaryota</taxon>
        <taxon>Metazoa</taxon>
        <taxon>Spiralia</taxon>
        <taxon>Lophotrochozoa</taxon>
        <taxon>Mollusca</taxon>
        <taxon>Gastropoda</taxon>
        <taxon>Heterobranchia</taxon>
        <taxon>Euthyneura</taxon>
        <taxon>Panpulmonata</taxon>
        <taxon>Hygrophila</taxon>
        <taxon>Lymnaeoidea</taxon>
        <taxon>Lymnaeidae</taxon>
        <taxon>Lymnaea</taxon>
    </lineage>
</organism>
<keyword evidence="1" id="KW-0732">Signal</keyword>
<evidence type="ECO:0000256" key="1">
    <source>
        <dbReference type="SAM" id="SignalP"/>
    </source>
</evidence>
<evidence type="ECO:0000313" key="2">
    <source>
        <dbReference type="EMBL" id="CAL1525900.1"/>
    </source>
</evidence>
<name>A0AAV2GWS3_LYMST</name>
<protein>
    <submittedName>
        <fullName evidence="2">Uncharacterized protein</fullName>
    </submittedName>
</protein>
<dbReference type="Proteomes" id="UP001497497">
    <property type="component" value="Unassembled WGS sequence"/>
</dbReference>
<feature type="chain" id="PRO_5043315202" evidence="1">
    <location>
        <begin position="20"/>
        <end position="228"/>
    </location>
</feature>